<proteinExistence type="predicted"/>
<dbReference type="Pfam" id="PF01638">
    <property type="entry name" value="HxlR"/>
    <property type="match status" value="2"/>
</dbReference>
<accession>A0ABP4W684</accession>
<dbReference type="Proteomes" id="UP001501057">
    <property type="component" value="Unassembled WGS sequence"/>
</dbReference>
<evidence type="ECO:0000256" key="1">
    <source>
        <dbReference type="ARBA" id="ARBA00023015"/>
    </source>
</evidence>
<feature type="domain" description="HTH hxlR-type" evidence="4">
    <location>
        <begin position="177"/>
        <end position="276"/>
    </location>
</feature>
<dbReference type="PANTHER" id="PTHR33204">
    <property type="entry name" value="TRANSCRIPTIONAL REGULATOR, MARR FAMILY"/>
    <property type="match status" value="1"/>
</dbReference>
<evidence type="ECO:0000256" key="3">
    <source>
        <dbReference type="ARBA" id="ARBA00023163"/>
    </source>
</evidence>
<dbReference type="InterPro" id="IPR036390">
    <property type="entry name" value="WH_DNA-bd_sf"/>
</dbReference>
<name>A0ABP4W684_9ACTN</name>
<dbReference type="InterPro" id="IPR036388">
    <property type="entry name" value="WH-like_DNA-bd_sf"/>
</dbReference>
<dbReference type="SUPFAM" id="SSF46785">
    <property type="entry name" value="Winged helix' DNA-binding domain"/>
    <property type="match status" value="2"/>
</dbReference>
<sequence length="314" mass="34978">MDDQPGADDGVLDPERPNALGHGFGVIGDEWTLLILRATFDGARKYGEIGAAFPISHAVLTARLDSLVAEDVLRKEVYQRNPVRSEYLLTEKGRGLWPVLTALWRWERTWAPRDQGVTPTMVHATCGQEFVPAFCCSACAEPVVAQDVDSGWGPSGGWRRSVPHVQTRRRSGNRRQQEYFYPDTMAVFGNRWSSAIVGAAFMGLTRFNDFHDKLKVPPTLLAARLTSLCESGILHQVVLPDRPDWSEYKLTPKGLDFFPVIGTTAAWAEHWYHEEAGDVLSWSHRSCGQAFTGVFHCDQCHEVLRGGDLRQGGA</sequence>
<gene>
    <name evidence="5" type="ORF">GCM10009710_30020</name>
</gene>
<keyword evidence="3" id="KW-0804">Transcription</keyword>
<evidence type="ECO:0000313" key="5">
    <source>
        <dbReference type="EMBL" id="GAA1747982.1"/>
    </source>
</evidence>
<feature type="domain" description="HTH hxlR-type" evidence="4">
    <location>
        <begin position="16"/>
        <end position="115"/>
    </location>
</feature>
<keyword evidence="6" id="KW-1185">Reference proteome</keyword>
<organism evidence="5 6">
    <name type="scientific">Aeromicrobium alkaliterrae</name>
    <dbReference type="NCBI Taxonomy" id="302168"/>
    <lineage>
        <taxon>Bacteria</taxon>
        <taxon>Bacillati</taxon>
        <taxon>Actinomycetota</taxon>
        <taxon>Actinomycetes</taxon>
        <taxon>Propionibacteriales</taxon>
        <taxon>Nocardioidaceae</taxon>
        <taxon>Aeromicrobium</taxon>
    </lineage>
</organism>
<evidence type="ECO:0000256" key="2">
    <source>
        <dbReference type="ARBA" id="ARBA00023125"/>
    </source>
</evidence>
<dbReference type="PROSITE" id="PS51118">
    <property type="entry name" value="HTH_HXLR"/>
    <property type="match status" value="2"/>
</dbReference>
<dbReference type="RefSeq" id="WP_344203059.1">
    <property type="nucleotide sequence ID" value="NZ_BAAAME010000005.1"/>
</dbReference>
<reference evidence="6" key="1">
    <citation type="journal article" date="2019" name="Int. J. Syst. Evol. Microbiol.">
        <title>The Global Catalogue of Microorganisms (GCM) 10K type strain sequencing project: providing services to taxonomists for standard genome sequencing and annotation.</title>
        <authorList>
            <consortium name="The Broad Institute Genomics Platform"/>
            <consortium name="The Broad Institute Genome Sequencing Center for Infectious Disease"/>
            <person name="Wu L."/>
            <person name="Ma J."/>
        </authorList>
    </citation>
    <scope>NUCLEOTIDE SEQUENCE [LARGE SCALE GENOMIC DNA]</scope>
    <source>
        <strain evidence="6">JCM 13518</strain>
    </source>
</reference>
<comment type="caution">
    <text evidence="5">The sequence shown here is derived from an EMBL/GenBank/DDBJ whole genome shotgun (WGS) entry which is preliminary data.</text>
</comment>
<keyword evidence="2" id="KW-0238">DNA-binding</keyword>
<keyword evidence="1" id="KW-0805">Transcription regulation</keyword>
<protein>
    <submittedName>
        <fullName evidence="5">Helix-turn-helix domain-containing protein</fullName>
    </submittedName>
</protein>
<dbReference type="PANTHER" id="PTHR33204:SF18">
    <property type="entry name" value="TRANSCRIPTIONAL REGULATORY PROTEIN"/>
    <property type="match status" value="1"/>
</dbReference>
<evidence type="ECO:0000259" key="4">
    <source>
        <dbReference type="PROSITE" id="PS51118"/>
    </source>
</evidence>
<dbReference type="InterPro" id="IPR002577">
    <property type="entry name" value="HTH_HxlR"/>
</dbReference>
<dbReference type="EMBL" id="BAAAME010000005">
    <property type="protein sequence ID" value="GAA1747982.1"/>
    <property type="molecule type" value="Genomic_DNA"/>
</dbReference>
<evidence type="ECO:0000313" key="6">
    <source>
        <dbReference type="Proteomes" id="UP001501057"/>
    </source>
</evidence>
<dbReference type="Gene3D" id="1.10.10.10">
    <property type="entry name" value="Winged helix-like DNA-binding domain superfamily/Winged helix DNA-binding domain"/>
    <property type="match status" value="2"/>
</dbReference>